<accession>A0ABW2NBR5</accession>
<proteinExistence type="predicted"/>
<dbReference type="RefSeq" id="WP_157297379.1">
    <property type="nucleotide sequence ID" value="NZ_JBHTCT010000011.1"/>
</dbReference>
<dbReference type="EMBL" id="JBHTCT010000011">
    <property type="protein sequence ID" value="MFC7364548.1"/>
    <property type="molecule type" value="Genomic_DNA"/>
</dbReference>
<dbReference type="InterPro" id="IPR011675">
    <property type="entry name" value="DUF1617"/>
</dbReference>
<reference evidence="2" key="1">
    <citation type="journal article" date="2019" name="Int. J. Syst. Evol. Microbiol.">
        <title>The Global Catalogue of Microorganisms (GCM) 10K type strain sequencing project: providing services to taxonomists for standard genome sequencing and annotation.</title>
        <authorList>
            <consortium name="The Broad Institute Genomics Platform"/>
            <consortium name="The Broad Institute Genome Sequencing Center for Infectious Disease"/>
            <person name="Wu L."/>
            <person name="Ma J."/>
        </authorList>
    </citation>
    <scope>NUCLEOTIDE SEQUENCE [LARGE SCALE GENOMIC DNA]</scope>
    <source>
        <strain evidence="2">JCM 4738</strain>
    </source>
</reference>
<dbReference type="Pfam" id="PF07761">
    <property type="entry name" value="DUF1617"/>
    <property type="match status" value="1"/>
</dbReference>
<gene>
    <name evidence="1" type="ORF">ACFQQH_05330</name>
</gene>
<name>A0ABW2NBR5_9BACL</name>
<protein>
    <submittedName>
        <fullName evidence="1">DUF1617 family protein</fullName>
    </submittedName>
</protein>
<comment type="caution">
    <text evidence="1">The sequence shown here is derived from an EMBL/GenBank/DDBJ whole genome shotgun (WGS) entry which is preliminary data.</text>
</comment>
<keyword evidence="2" id="KW-1185">Reference proteome</keyword>
<evidence type="ECO:0000313" key="2">
    <source>
        <dbReference type="Proteomes" id="UP001596483"/>
    </source>
</evidence>
<dbReference type="Proteomes" id="UP001596483">
    <property type="component" value="Unassembled WGS sequence"/>
</dbReference>
<sequence>MKIAIENGKLGQAISLLFDLPLKGKQSRHRTKFIGKLNARLEEVENDRIALAKEHAKKDADGEAVQTDGNFDIVDVEAFSKDLKELYAEEMIIEGGDVSGMLKTVKAILEDCDKELSGQEAFIYDYLCDQFEKGVDEE</sequence>
<evidence type="ECO:0000313" key="1">
    <source>
        <dbReference type="EMBL" id="MFC7364548.1"/>
    </source>
</evidence>
<organism evidence="1 2">
    <name type="scientific">Bhargavaea changchunensis</name>
    <dbReference type="NCBI Taxonomy" id="2134037"/>
    <lineage>
        <taxon>Bacteria</taxon>
        <taxon>Bacillati</taxon>
        <taxon>Bacillota</taxon>
        <taxon>Bacilli</taxon>
        <taxon>Bacillales</taxon>
        <taxon>Caryophanaceae</taxon>
        <taxon>Bhargavaea</taxon>
    </lineage>
</organism>